<proteinExistence type="predicted"/>
<evidence type="ECO:0000313" key="1">
    <source>
        <dbReference type="EMBL" id="RLP74360.1"/>
    </source>
</evidence>
<accession>A0A3L7A2W5</accession>
<dbReference type="AlphaFoldDB" id="A0A3L7A2W5"/>
<gene>
    <name evidence="1" type="ORF">D9V32_13510</name>
</gene>
<dbReference type="InterPro" id="IPR021145">
    <property type="entry name" value="Portal_protein_SPP1_Gp6-like"/>
</dbReference>
<protein>
    <submittedName>
        <fullName evidence="1">Phage portal protein</fullName>
    </submittedName>
</protein>
<dbReference type="EMBL" id="RCUX01000011">
    <property type="protein sequence ID" value="RLP74360.1"/>
    <property type="molecule type" value="Genomic_DNA"/>
</dbReference>
<organism evidence="1 2">
    <name type="scientific">Mycetocola tolaasinivorans</name>
    <dbReference type="NCBI Taxonomy" id="76635"/>
    <lineage>
        <taxon>Bacteria</taxon>
        <taxon>Bacillati</taxon>
        <taxon>Actinomycetota</taxon>
        <taxon>Actinomycetes</taxon>
        <taxon>Micrococcales</taxon>
        <taxon>Microbacteriaceae</taxon>
        <taxon>Mycetocola</taxon>
    </lineage>
</organism>
<keyword evidence="2" id="KW-1185">Reference proteome</keyword>
<dbReference type="Pfam" id="PF05133">
    <property type="entry name" value="SPP1_portal"/>
    <property type="match status" value="1"/>
</dbReference>
<evidence type="ECO:0000313" key="2">
    <source>
        <dbReference type="Proteomes" id="UP000272503"/>
    </source>
</evidence>
<dbReference type="Proteomes" id="UP000272503">
    <property type="component" value="Unassembled WGS sequence"/>
</dbReference>
<reference evidence="1 2" key="1">
    <citation type="submission" date="2018-10" db="EMBL/GenBank/DDBJ databases">
        <authorList>
            <person name="Li J."/>
        </authorList>
    </citation>
    <scope>NUCLEOTIDE SEQUENCE [LARGE SCALE GENOMIC DNA]</scope>
    <source>
        <strain evidence="1 2">IF 016277</strain>
    </source>
</reference>
<sequence>MGREDDEAEASRGGRTKGGDPLIGSLNVALDHADANLLGRLVQVWNSRKARNLERTVRFDGEAALRDFGISLPPQMRNIGALLGWTAKGVRAVTDRSEFDGFVSPSGGEDAFGLDQIQFENRFAVEFGAAKVSSAIHGTSFLTVSEGDTQSGEPEIMMLARTAETSAAIWDPRRRALAGFLSVIDTNDQGQITRGIMWTPEKVLTFTRQQRGYKVEGRPNKIGRTSVAPLVHGFNLGRPLGTSRITGASMYFSDAALRSIVRAEVSSEFYSAPEYWLFGADVSQFAGGDRWNAIMGRIKALDVDPADPKSPQLHRFTGASPQPHTEQLRMWQSLFADDQDLEVQFADSSNPSSADAIFAAKESLITKTRDGNKMWGFGAVQAMQFSVMLRDGLTEVPSEMMRLSAQFTDPAIVSPTARADAYVKLSSVDPAFAASRVGRQYAGLTSEQITLLEAEQRRLASAQLTEALRTAGPNAPTEAGASAGEDELNQANILKAKADALGVLRRAGVEADEAANRVGLPGLKFIPGSPITIKQSDD</sequence>
<name>A0A3L7A2W5_9MICO</name>
<comment type="caution">
    <text evidence="1">The sequence shown here is derived from an EMBL/GenBank/DDBJ whole genome shotgun (WGS) entry which is preliminary data.</text>
</comment>